<organism evidence="5 6">
    <name type="scientific">Ictalurus punctatus</name>
    <name type="common">Channel catfish</name>
    <name type="synonym">Silurus punctatus</name>
    <dbReference type="NCBI Taxonomy" id="7998"/>
    <lineage>
        <taxon>Eukaryota</taxon>
        <taxon>Metazoa</taxon>
        <taxon>Chordata</taxon>
        <taxon>Craniata</taxon>
        <taxon>Vertebrata</taxon>
        <taxon>Euteleostomi</taxon>
        <taxon>Actinopterygii</taxon>
        <taxon>Neopterygii</taxon>
        <taxon>Teleostei</taxon>
        <taxon>Ostariophysi</taxon>
        <taxon>Siluriformes</taxon>
        <taxon>Ictaluridae</taxon>
        <taxon>Ictalurus</taxon>
    </lineage>
</organism>
<reference evidence="5" key="1">
    <citation type="journal article" date="2016" name="Nat. Commun.">
        <title>The channel catfish genome sequence provides insights into the evolution of scale formation in teleosts.</title>
        <authorList>
            <person name="Liu Z."/>
            <person name="Liu S."/>
            <person name="Yao J."/>
            <person name="Bao L."/>
            <person name="Zhang J."/>
            <person name="Li Y."/>
            <person name="Jiang C."/>
            <person name="Sun L."/>
            <person name="Wang R."/>
            <person name="Zhang Y."/>
            <person name="Zhou T."/>
            <person name="Zeng Q."/>
            <person name="Fu Q."/>
            <person name="Gao S."/>
            <person name="Li N."/>
            <person name="Koren S."/>
            <person name="Jiang Y."/>
            <person name="Zimin A."/>
            <person name="Xu P."/>
            <person name="Phillippy A.M."/>
            <person name="Geng X."/>
            <person name="Song L."/>
            <person name="Sun F."/>
            <person name="Li C."/>
            <person name="Wang X."/>
            <person name="Chen A."/>
            <person name="Jin Y."/>
            <person name="Yuan Z."/>
            <person name="Yang Y."/>
            <person name="Tan S."/>
            <person name="Peatman E."/>
            <person name="Lu J."/>
            <person name="Qin Z."/>
            <person name="Dunham R."/>
            <person name="Li Z."/>
            <person name="Sonstegard T."/>
            <person name="Feng J."/>
            <person name="Danzmann R.G."/>
            <person name="Schroeder S."/>
            <person name="Scheffler B."/>
            <person name="Duke M.V."/>
            <person name="Ballard L."/>
            <person name="Kucuktas H."/>
            <person name="Kaltenboeck L."/>
            <person name="Liu H."/>
            <person name="Armbruster J."/>
            <person name="Xie Y."/>
            <person name="Kirby M.L."/>
            <person name="Tian Y."/>
            <person name="Flanagan M.E."/>
            <person name="Mu W."/>
            <person name="Waldbieser G.C."/>
        </authorList>
    </citation>
    <scope>NUCLEOTIDE SEQUENCE [LARGE SCALE GENOMIC DNA]</scope>
    <source>
        <strain evidence="5">SDA103</strain>
    </source>
</reference>
<dbReference type="InterPro" id="IPR029055">
    <property type="entry name" value="Ntn_hydrolases_N"/>
</dbReference>
<evidence type="ECO:0000256" key="2">
    <source>
        <dbReference type="PIRSR" id="PIRSR600101-1"/>
    </source>
</evidence>
<dbReference type="GO" id="GO:1901750">
    <property type="term" value="P:leukotriene D4 biosynthetic process"/>
    <property type="evidence" value="ECO:0007669"/>
    <property type="project" value="TreeGrafter"/>
</dbReference>
<comment type="catalytic activity">
    <reaction evidence="4">
        <text>glutathione + H2O = L-cysteinylglycine + L-glutamate</text>
        <dbReference type="Rhea" id="RHEA:28807"/>
        <dbReference type="ChEBI" id="CHEBI:15377"/>
        <dbReference type="ChEBI" id="CHEBI:29985"/>
        <dbReference type="ChEBI" id="CHEBI:57925"/>
        <dbReference type="ChEBI" id="CHEBI:61694"/>
        <dbReference type="EC" id="3.4.19.13"/>
    </reaction>
</comment>
<sequence>MSMSKSKPRLACVVCLALVCAVALISVCALLLVRMHRGCEENGKFLHAAVAADSLTCSDIGRDILLEGGSAVDAAISALLCTSLINPQSMGIGGGSIFTIMNKDGDVSVINSRETVPKSFPANLLDKCPTSITLGQVGAQWIGVPGELRGYQYAHSRFGKLPWARLFQPSIKLARKGFPVPEYFSNLLKYPTITKLVQSTSLCQLFCREDKTVIGPGDTLRYPKLADTLEMIAEKGPDAFYTGKIAEDLIQDVKAEGGSLSLEDLSSFKVRVDEALSVPLGDFTMHFPPPPFGGTLLSFILNVMQGFGLSPPYVKGEERKLTLHRYIETLKFANGQKKNIRDPLHSQYRADHLMDSGFADHIRSMISSSGTHPISYYNVTPSTDRFGTTHVSVLASDGSAVSVTSTINHIFGSGIYSPKTGIILNNEVADFCGRADSVSAGEQPPSSMSPVIIHSKHREKVLVIGGSGGSQIITGIATAIMNKLWLGMNLEDAIHDKVVFVSSDNSVLVERGFNESMKKAMQSFGHDVKDNQFSFNVVNGIMKEHGCITAVSDARKKGEASGY</sequence>
<comment type="similarity">
    <text evidence="1">Belongs to the gamma-glutamyltransferase family.</text>
</comment>
<comment type="catalytic activity">
    <reaction evidence="4">
        <text>an N-terminal (5-L-glutamyl)-[peptide] + an alpha-amino acid = 5-L-glutamyl amino acid + an N-terminal L-alpha-aminoacyl-[peptide]</text>
        <dbReference type="Rhea" id="RHEA:23904"/>
        <dbReference type="Rhea" id="RHEA-COMP:9780"/>
        <dbReference type="Rhea" id="RHEA-COMP:9795"/>
        <dbReference type="ChEBI" id="CHEBI:77644"/>
        <dbReference type="ChEBI" id="CHEBI:78597"/>
        <dbReference type="ChEBI" id="CHEBI:78599"/>
        <dbReference type="ChEBI" id="CHEBI:78608"/>
        <dbReference type="EC" id="2.3.2.2"/>
    </reaction>
</comment>
<dbReference type="PANTHER" id="PTHR11686">
    <property type="entry name" value="GAMMA GLUTAMYL TRANSPEPTIDASE"/>
    <property type="match status" value="1"/>
</dbReference>
<dbReference type="STRING" id="7998.ENSIPUP00000036861"/>
<dbReference type="GeneID" id="108277204"/>
<feature type="binding site" evidence="3">
    <location>
        <position position="430"/>
    </location>
    <ligand>
        <name>L-glutamate</name>
        <dbReference type="ChEBI" id="CHEBI:29985"/>
    </ligand>
</feature>
<dbReference type="GO" id="GO:0002951">
    <property type="term" value="F:leukotriene-C(4) hydrolase"/>
    <property type="evidence" value="ECO:0007669"/>
    <property type="project" value="TreeGrafter"/>
</dbReference>
<gene>
    <name evidence="6" type="primary">ggt5b</name>
</gene>
<keyword evidence="5" id="KW-1185">Reference proteome</keyword>
<dbReference type="EC" id="2.3.2.2" evidence="4"/>
<dbReference type="SUPFAM" id="SSF56235">
    <property type="entry name" value="N-terminal nucleophile aminohydrolases (Ntn hydrolases)"/>
    <property type="match status" value="1"/>
</dbReference>
<feature type="active site" description="Nucleophile" evidence="2">
    <location>
        <position position="388"/>
    </location>
</feature>
<dbReference type="KEGG" id="ipu:108277204"/>
<dbReference type="EC" id="3.4.19.13" evidence="4"/>
<keyword evidence="4 6" id="KW-0378">Hydrolase</keyword>
<dbReference type="Gene3D" id="1.10.246.130">
    <property type="match status" value="1"/>
</dbReference>
<evidence type="ECO:0000256" key="3">
    <source>
        <dbReference type="PIRSR" id="PIRSR600101-2"/>
    </source>
</evidence>
<dbReference type="UniPathway" id="UPA00204"/>
<dbReference type="CTD" id="100333757"/>
<dbReference type="PROSITE" id="PS00462">
    <property type="entry name" value="G_GLU_TRANSPEPTIDASE"/>
    <property type="match status" value="1"/>
</dbReference>
<dbReference type="InterPro" id="IPR055262">
    <property type="entry name" value="GGT_CS"/>
</dbReference>
<dbReference type="GO" id="GO:0006954">
    <property type="term" value="P:inflammatory response"/>
    <property type="evidence" value="ECO:0007669"/>
    <property type="project" value="TreeGrafter"/>
</dbReference>
<comment type="function">
    <text evidence="4">Cleaves the gamma-glutamyl peptide bond of glutathione and glutathione conjugates.</text>
</comment>
<evidence type="ECO:0000256" key="1">
    <source>
        <dbReference type="ARBA" id="ARBA00009381"/>
    </source>
</evidence>
<protein>
    <recommendedName>
        <fullName evidence="4">Glutathione hydrolase</fullName>
        <ecNumber evidence="4">2.3.2.2</ecNumber>
        <ecNumber evidence="4">3.4.19.13</ecNumber>
    </recommendedName>
    <alternativeName>
        <fullName evidence="4">Gamma-glutamyltransferase</fullName>
    </alternativeName>
    <alternativeName>
        <fullName evidence="4">Gamma-glutamyltranspeptidase</fullName>
    </alternativeName>
</protein>
<dbReference type="OrthoDB" id="1081007at2759"/>
<dbReference type="GO" id="GO:0103068">
    <property type="term" value="F:leukotriene C4 gamma-glutamyl transferase activity"/>
    <property type="evidence" value="ECO:0007669"/>
    <property type="project" value="UniProtKB-EC"/>
</dbReference>
<proteinExistence type="inferred from homology"/>
<dbReference type="OMA" id="THESSYY"/>
<keyword evidence="4" id="KW-0808">Transferase</keyword>
<feature type="binding site" evidence="3">
    <location>
        <begin position="406"/>
        <end position="408"/>
    </location>
    <ligand>
        <name>L-glutamate</name>
        <dbReference type="ChEBI" id="CHEBI:29985"/>
    </ligand>
</feature>
<keyword evidence="4" id="KW-0012">Acyltransferase</keyword>
<comment type="subcellular location">
    <subcellularLocation>
        <location evidence="4">Membrane</location>
        <topology evidence="4">Single-pass type II membrane protein</topology>
    </subcellularLocation>
</comment>
<dbReference type="Gene3D" id="3.60.20.40">
    <property type="match status" value="1"/>
</dbReference>
<dbReference type="InterPro" id="IPR043137">
    <property type="entry name" value="GGT_ssub_C"/>
</dbReference>
<dbReference type="PRINTS" id="PR01210">
    <property type="entry name" value="GGTRANSPTASE"/>
</dbReference>
<dbReference type="Pfam" id="PF01019">
    <property type="entry name" value="G_glu_transpept"/>
    <property type="match status" value="1"/>
</dbReference>
<dbReference type="InterPro" id="IPR043138">
    <property type="entry name" value="GGT_lsub"/>
</dbReference>
<feature type="binding site" evidence="3">
    <location>
        <position position="113"/>
    </location>
    <ligand>
        <name>L-glutamate</name>
        <dbReference type="ChEBI" id="CHEBI:29985"/>
    </ligand>
</feature>
<evidence type="ECO:0000313" key="5">
    <source>
        <dbReference type="Proteomes" id="UP000221080"/>
    </source>
</evidence>
<dbReference type="GO" id="GO:0005886">
    <property type="term" value="C:plasma membrane"/>
    <property type="evidence" value="ECO:0007669"/>
    <property type="project" value="TreeGrafter"/>
</dbReference>
<dbReference type="GO" id="GO:0006751">
    <property type="term" value="P:glutathione catabolic process"/>
    <property type="evidence" value="ECO:0007669"/>
    <property type="project" value="UniProtKB-UniRule"/>
</dbReference>
<dbReference type="FunFam" id="1.10.246.130:FF:000001">
    <property type="entry name" value="Gamma-glutamyltransferase 5 isoform 1"/>
    <property type="match status" value="1"/>
</dbReference>
<evidence type="ECO:0000256" key="4">
    <source>
        <dbReference type="RuleBase" id="RU368068"/>
    </source>
</evidence>
<dbReference type="InterPro" id="IPR000101">
    <property type="entry name" value="GGT_peptidase"/>
</dbReference>
<dbReference type="RefSeq" id="XP_017345205.1">
    <property type="nucleotide sequence ID" value="XM_017489716.3"/>
</dbReference>
<dbReference type="GO" id="GO:0036374">
    <property type="term" value="F:glutathione hydrolase activity"/>
    <property type="evidence" value="ECO:0007669"/>
    <property type="project" value="UniProtKB-UniRule"/>
</dbReference>
<comment type="pathway">
    <text evidence="4">Sulfur metabolism; glutathione metabolism.</text>
</comment>
<feature type="binding site" evidence="3">
    <location>
        <begin position="446"/>
        <end position="447"/>
    </location>
    <ligand>
        <name>L-glutamate</name>
        <dbReference type="ChEBI" id="CHEBI:29985"/>
    </ligand>
</feature>
<name>A0A2D0SSC5_ICTPU</name>
<comment type="catalytic activity">
    <reaction evidence="4">
        <text>an S-substituted glutathione + H2O = an S-substituted L-cysteinylglycine + L-glutamate</text>
        <dbReference type="Rhea" id="RHEA:59468"/>
        <dbReference type="ChEBI" id="CHEBI:15377"/>
        <dbReference type="ChEBI" id="CHEBI:29985"/>
        <dbReference type="ChEBI" id="CHEBI:90779"/>
        <dbReference type="ChEBI" id="CHEBI:143103"/>
        <dbReference type="EC" id="3.4.19.13"/>
    </reaction>
</comment>
<dbReference type="Proteomes" id="UP000221080">
    <property type="component" value="Chromosome 16"/>
</dbReference>
<dbReference type="AlphaFoldDB" id="A0A2D0SSC5"/>
<evidence type="ECO:0000313" key="6">
    <source>
        <dbReference type="RefSeq" id="XP_017345205.1"/>
    </source>
</evidence>
<feature type="binding site" evidence="3">
    <location>
        <position position="469"/>
    </location>
    <ligand>
        <name>L-glutamate</name>
        <dbReference type="ChEBI" id="CHEBI:29985"/>
    </ligand>
</feature>
<reference evidence="6" key="2">
    <citation type="submission" date="2025-08" db="UniProtKB">
        <authorList>
            <consortium name="RefSeq"/>
        </authorList>
    </citation>
    <scope>IDENTIFICATION</scope>
    <source>
        <tissue evidence="6">Blood</tissue>
    </source>
</reference>
<dbReference type="PANTHER" id="PTHR11686:SF19">
    <property type="entry name" value="GLUTATHIONE HYDROLASE 5 PROENZYME"/>
    <property type="match status" value="1"/>
</dbReference>
<accession>A0A2D0SSC5</accession>